<organism evidence="3 4">
    <name type="scientific">Cetobacterium ceti</name>
    <dbReference type="NCBI Taxonomy" id="180163"/>
    <lineage>
        <taxon>Bacteria</taxon>
        <taxon>Fusobacteriati</taxon>
        <taxon>Fusobacteriota</taxon>
        <taxon>Fusobacteriia</taxon>
        <taxon>Fusobacteriales</taxon>
        <taxon>Fusobacteriaceae</taxon>
        <taxon>Cetobacterium</taxon>
    </lineage>
</organism>
<feature type="domain" description="Microcystin LR degradation protein MlrC C-terminal" evidence="1">
    <location>
        <begin position="303"/>
        <end position="472"/>
    </location>
</feature>
<dbReference type="OrthoDB" id="9815420at2"/>
<reference evidence="3 4" key="1">
    <citation type="submission" date="2017-02" db="EMBL/GenBank/DDBJ databases">
        <authorList>
            <person name="Peterson S.W."/>
        </authorList>
    </citation>
    <scope>NUCLEOTIDE SEQUENCE [LARGE SCALE GENOMIC DNA]</scope>
    <source>
        <strain evidence="3 4">ATCC 700028</strain>
    </source>
</reference>
<dbReference type="Pfam" id="PF07364">
    <property type="entry name" value="DUF1485"/>
    <property type="match status" value="1"/>
</dbReference>
<dbReference type="AlphaFoldDB" id="A0A1T4MFX9"/>
<proteinExistence type="predicted"/>
<name>A0A1T4MFX9_9FUSO</name>
<sequence length="485" mass="54968">MKRILVGSMHHESNTFNPIVTDEKDFIIKYGEESLKFESKNNALRGIVDTLTEKGYEVVPTLSARAVPNGEVSYDLYMRLKKEFIERAIEADKIKKIDGINLALHGSMRVKNFGEAEGDLLEELRKYFKDIPIIVALDMHTSMSNKMYENGDGFVAYKCAPHTDCFETGEHSANILIEALEKDIKLIKAWLKLPILIAGEQSETSTEPMVYFINKCREFEKEEGILGVSMLMGYPWADTSEATVGLYMVGTDEERMQEIGGTFGWEIYEKRKEFKFHTETYMPEEAYEVALDAIEEEKFPIYLSDSGDNPTAGSSSDCTELLEIILNNERTKSISNPVIYGGIYDPEATLQCKGKIGEVLDLNIGAKFDKITTKPLMLRGEVKNYIEKWGTYESDLAVFTVNNVDIILGEKHVGYISPKMYEDLGLEPEKRNIIVCKLGYLTDEHKKIAKRTIMALTKGSTNEDIKNIPYKKINKIVFPLCGIDF</sequence>
<gene>
    <name evidence="3" type="ORF">SAMN02745174_01202</name>
</gene>
<dbReference type="RefSeq" id="WP_078693695.1">
    <property type="nucleotide sequence ID" value="NZ_FUWX01000008.1"/>
</dbReference>
<evidence type="ECO:0000313" key="4">
    <source>
        <dbReference type="Proteomes" id="UP000191153"/>
    </source>
</evidence>
<dbReference type="InterPro" id="IPR010799">
    <property type="entry name" value="MlrC_C"/>
</dbReference>
<dbReference type="Proteomes" id="UP000191153">
    <property type="component" value="Unassembled WGS sequence"/>
</dbReference>
<accession>A0A1T4MFX9</accession>
<evidence type="ECO:0000259" key="1">
    <source>
        <dbReference type="Pfam" id="PF07171"/>
    </source>
</evidence>
<dbReference type="Pfam" id="PF07171">
    <property type="entry name" value="MlrC_C"/>
    <property type="match status" value="1"/>
</dbReference>
<dbReference type="EMBL" id="FUWX01000008">
    <property type="protein sequence ID" value="SJZ65698.1"/>
    <property type="molecule type" value="Genomic_DNA"/>
</dbReference>
<evidence type="ECO:0000259" key="2">
    <source>
        <dbReference type="Pfam" id="PF07364"/>
    </source>
</evidence>
<feature type="domain" description="Microcystin LR degradation protein MlrC N-terminal" evidence="2">
    <location>
        <begin position="3"/>
        <end position="290"/>
    </location>
</feature>
<dbReference type="InterPro" id="IPR015995">
    <property type="entry name" value="MlrC_N"/>
</dbReference>
<evidence type="ECO:0000313" key="3">
    <source>
        <dbReference type="EMBL" id="SJZ65698.1"/>
    </source>
</evidence>
<protein>
    <submittedName>
        <fullName evidence="3">Microcystin degradation protein MlrC, contains DUF1485 domain</fullName>
    </submittedName>
</protein>
<dbReference type="STRING" id="180163.SAMN02745174_01202"/>
<keyword evidence="4" id="KW-1185">Reference proteome</keyword>